<sequence length="543" mass="56621">MQLPEPVPSVSPSRPLSAAGRGVVASAHGAASAAGRAMLERGGNAMDAAIAMAAALGVAQPMMSGLGGDSFILWHDAATGRTMSINGAGPVPSTVPAGTPPTLPMRGLGSASVPGAVDAMCLAYDRYASGRLSFGELLAPAIELAEQGCETPHFCARFFALNEALLAADPGARQALLIDGRVPREGEPLRQPDLARTLERLAARGRDDFYGAGWGARLVELSRQTGGPFRDADFDGVFAEVSPPIQMPYGDGSIVSNPPVAQGVVLLEALGILDRLDMPANDEALRTHCMIEALKHAFADRNDFLGDPRYTENPLPQLLAAPRLDRLAAAIDRSRAAAAPPRARWSLGSGDTTCLVAADAQGNVVSYITSISTPFGAGVVVPGTGVLLNNRAGRGFSSSPDSPNRYAPGKRTMSTLHVYMALDRHGRPVMAGGTAGGDGQPQWNLQILDAVLNRGLSLRQAVDRPRWELFPGTDPAHLAHPYEIRVDRRIDAALLDRLRALGHTISDKSLGMLGAAQVLGIAPSGGFVAAADPRADGAAYAVG</sequence>
<organism evidence="1 2">
    <name type="scientific">Pigmentiphaga kullae</name>
    <dbReference type="NCBI Taxonomy" id="151784"/>
    <lineage>
        <taxon>Bacteria</taxon>
        <taxon>Pseudomonadati</taxon>
        <taxon>Pseudomonadota</taxon>
        <taxon>Betaproteobacteria</taxon>
        <taxon>Burkholderiales</taxon>
        <taxon>Alcaligenaceae</taxon>
        <taxon>Pigmentiphaga</taxon>
    </lineage>
</organism>
<dbReference type="PRINTS" id="PR01210">
    <property type="entry name" value="GGTRANSPTASE"/>
</dbReference>
<proteinExistence type="predicted"/>
<dbReference type="InterPro" id="IPR043137">
    <property type="entry name" value="GGT_ssub_C"/>
</dbReference>
<protein>
    <submittedName>
        <fullName evidence="1">Gamma-glutamyltranspeptidase/glutathione hydrolase</fullName>
    </submittedName>
</protein>
<dbReference type="AlphaFoldDB" id="A0A4Q7N9X3"/>
<reference evidence="1 2" key="1">
    <citation type="submission" date="2019-02" db="EMBL/GenBank/DDBJ databases">
        <title>Genomic Encyclopedia of Type Strains, Phase IV (KMG-IV): sequencing the most valuable type-strain genomes for metagenomic binning, comparative biology and taxonomic classification.</title>
        <authorList>
            <person name="Goeker M."/>
        </authorList>
    </citation>
    <scope>NUCLEOTIDE SEQUENCE [LARGE SCALE GENOMIC DNA]</scope>
    <source>
        <strain evidence="1 2">K24</strain>
    </source>
</reference>
<dbReference type="RefSeq" id="WP_165404801.1">
    <property type="nucleotide sequence ID" value="NZ_SGXC01000003.1"/>
</dbReference>
<keyword evidence="2" id="KW-1185">Reference proteome</keyword>
<accession>A0A4Q7N9X3</accession>
<evidence type="ECO:0000313" key="2">
    <source>
        <dbReference type="Proteomes" id="UP000292445"/>
    </source>
</evidence>
<keyword evidence="1" id="KW-0378">Hydrolase</keyword>
<dbReference type="Proteomes" id="UP000292445">
    <property type="component" value="Unassembled WGS sequence"/>
</dbReference>
<dbReference type="InterPro" id="IPR029055">
    <property type="entry name" value="Ntn_hydrolases_N"/>
</dbReference>
<gene>
    <name evidence="1" type="ORF">EV675_5577</name>
</gene>
<evidence type="ECO:0000313" key="1">
    <source>
        <dbReference type="EMBL" id="RZS78920.1"/>
    </source>
</evidence>
<dbReference type="SUPFAM" id="SSF56235">
    <property type="entry name" value="N-terminal nucleophile aminohydrolases (Ntn hydrolases)"/>
    <property type="match status" value="1"/>
</dbReference>
<name>A0A4Q7N9X3_9BURK</name>
<dbReference type="Pfam" id="PF01019">
    <property type="entry name" value="G_glu_transpept"/>
    <property type="match status" value="1"/>
</dbReference>
<dbReference type="PANTHER" id="PTHR43881">
    <property type="entry name" value="GAMMA-GLUTAMYLTRANSPEPTIDASE (AFU_ORTHOLOGUE AFUA_4G13580)"/>
    <property type="match status" value="1"/>
</dbReference>
<dbReference type="InterPro" id="IPR043138">
    <property type="entry name" value="GGT_lsub"/>
</dbReference>
<dbReference type="PANTHER" id="PTHR43881:SF1">
    <property type="entry name" value="GAMMA-GLUTAMYLTRANSPEPTIDASE (AFU_ORTHOLOGUE AFUA_4G13580)"/>
    <property type="match status" value="1"/>
</dbReference>
<dbReference type="EMBL" id="SGXC01000003">
    <property type="protein sequence ID" value="RZS78920.1"/>
    <property type="molecule type" value="Genomic_DNA"/>
</dbReference>
<dbReference type="Gene3D" id="3.60.20.40">
    <property type="match status" value="1"/>
</dbReference>
<dbReference type="GO" id="GO:0016787">
    <property type="term" value="F:hydrolase activity"/>
    <property type="evidence" value="ECO:0007669"/>
    <property type="project" value="UniProtKB-KW"/>
</dbReference>
<comment type="caution">
    <text evidence="1">The sequence shown here is derived from an EMBL/GenBank/DDBJ whole genome shotgun (WGS) entry which is preliminary data.</text>
</comment>
<dbReference type="InterPro" id="IPR052896">
    <property type="entry name" value="GGT-like_enzyme"/>
</dbReference>
<dbReference type="Gene3D" id="1.10.246.130">
    <property type="match status" value="1"/>
</dbReference>